<feature type="domain" description="HTH cro/C1-type" evidence="1">
    <location>
        <begin position="42"/>
        <end position="96"/>
    </location>
</feature>
<keyword evidence="3" id="KW-1185">Reference proteome</keyword>
<evidence type="ECO:0000313" key="3">
    <source>
        <dbReference type="Proteomes" id="UP000186292"/>
    </source>
</evidence>
<reference evidence="3" key="1">
    <citation type="submission" date="2017-01" db="EMBL/GenBank/DDBJ databases">
        <authorList>
            <person name="Varghese N."/>
            <person name="Submissions S."/>
        </authorList>
    </citation>
    <scope>NUCLEOTIDE SEQUENCE [LARGE SCALE GENOMIC DNA]</scope>
    <source>
        <strain evidence="3">DSM 44531</strain>
    </source>
</reference>
<dbReference type="SMART" id="SM00530">
    <property type="entry name" value="HTH_XRE"/>
    <property type="match status" value="1"/>
</dbReference>
<evidence type="ECO:0000259" key="1">
    <source>
        <dbReference type="PROSITE" id="PS50943"/>
    </source>
</evidence>
<dbReference type="Proteomes" id="UP000186292">
    <property type="component" value="Unassembled WGS sequence"/>
</dbReference>
<dbReference type="AlphaFoldDB" id="A0A1N7J1M0"/>
<dbReference type="PROSITE" id="PS50943">
    <property type="entry name" value="HTH_CROC1"/>
    <property type="match status" value="1"/>
</dbReference>
<evidence type="ECO:0000313" key="2">
    <source>
        <dbReference type="EMBL" id="SIS43278.1"/>
    </source>
</evidence>
<dbReference type="InterPro" id="IPR001387">
    <property type="entry name" value="Cro/C1-type_HTH"/>
</dbReference>
<dbReference type="CDD" id="cd00093">
    <property type="entry name" value="HTH_XRE"/>
    <property type="match status" value="1"/>
</dbReference>
<dbReference type="RefSeq" id="WP_076598768.1">
    <property type="nucleotide sequence ID" value="NZ_CP046976.1"/>
</dbReference>
<dbReference type="Pfam" id="PF01381">
    <property type="entry name" value="HTH_3"/>
    <property type="match status" value="1"/>
</dbReference>
<gene>
    <name evidence="2" type="ORF">SAMN05444817_103152</name>
</gene>
<dbReference type="SUPFAM" id="SSF47413">
    <property type="entry name" value="lambda repressor-like DNA-binding domains"/>
    <property type="match status" value="1"/>
</dbReference>
<dbReference type="STRING" id="1161099.SAMN05444817_103152"/>
<dbReference type="Gene3D" id="1.10.260.40">
    <property type="entry name" value="lambda repressor-like DNA-binding domains"/>
    <property type="match status" value="1"/>
</dbReference>
<proteinExistence type="predicted"/>
<organism evidence="2 3">
    <name type="scientific">Corynebacterium appendicis CIP 107643</name>
    <dbReference type="NCBI Taxonomy" id="1161099"/>
    <lineage>
        <taxon>Bacteria</taxon>
        <taxon>Bacillati</taxon>
        <taxon>Actinomycetota</taxon>
        <taxon>Actinomycetes</taxon>
        <taxon>Mycobacteriales</taxon>
        <taxon>Corynebacteriaceae</taxon>
        <taxon>Corynebacterium</taxon>
    </lineage>
</organism>
<dbReference type="GO" id="GO:0003677">
    <property type="term" value="F:DNA binding"/>
    <property type="evidence" value="ECO:0007669"/>
    <property type="project" value="InterPro"/>
</dbReference>
<name>A0A1N7J1M0_9CORY</name>
<dbReference type="InterPro" id="IPR010982">
    <property type="entry name" value="Lambda_DNA-bd_dom_sf"/>
</dbReference>
<protein>
    <submittedName>
        <fullName evidence="2">Helix-turn-helix</fullName>
    </submittedName>
</protein>
<accession>A0A1N7J1M0</accession>
<dbReference type="EMBL" id="FTOF01000003">
    <property type="protein sequence ID" value="SIS43278.1"/>
    <property type="molecule type" value="Genomic_DNA"/>
</dbReference>
<sequence length="141" mass="15770">MRIDDYRESNSQEFDFDELVDDPEIRAAMDDAEERLAITEALRASRTQSGLSQKYVAAEMRTTQSAVSDFERGETDPQLSTIQRYARATGAKVRILIDRPGNVTSMVPPYASVSKKVSAPDASGQRPQLKLLPSYRNIRVS</sequence>